<keyword evidence="3 5" id="KW-0067">ATP-binding</keyword>
<dbReference type="InterPro" id="IPR050206">
    <property type="entry name" value="FtsK/SpoIIIE/SftA"/>
</dbReference>
<comment type="caution">
    <text evidence="9">The sequence shown here is derived from an EMBL/GenBank/DDBJ whole genome shotgun (WGS) entry which is preliminary data.</text>
</comment>
<dbReference type="STRING" id="1798647.A2855_01135"/>
<evidence type="ECO:0000256" key="3">
    <source>
        <dbReference type="ARBA" id="ARBA00022840"/>
    </source>
</evidence>
<keyword evidence="7" id="KW-0812">Transmembrane</keyword>
<evidence type="ECO:0000313" key="10">
    <source>
        <dbReference type="Proteomes" id="UP000179059"/>
    </source>
</evidence>
<feature type="transmembrane region" description="Helical" evidence="7">
    <location>
        <begin position="40"/>
        <end position="57"/>
    </location>
</feature>
<feature type="region of interest" description="Disordered" evidence="6">
    <location>
        <begin position="1"/>
        <end position="32"/>
    </location>
</feature>
<dbReference type="EMBL" id="MHKX01000015">
    <property type="protein sequence ID" value="OGY98156.1"/>
    <property type="molecule type" value="Genomic_DNA"/>
</dbReference>
<dbReference type="PANTHER" id="PTHR22683:SF41">
    <property type="entry name" value="DNA TRANSLOCASE FTSK"/>
    <property type="match status" value="1"/>
</dbReference>
<keyword evidence="4" id="KW-0238">DNA-binding</keyword>
<dbReference type="SMART" id="SM00382">
    <property type="entry name" value="AAA"/>
    <property type="match status" value="1"/>
</dbReference>
<gene>
    <name evidence="9" type="ORF">A2855_01135</name>
</gene>
<dbReference type="CDD" id="cd01127">
    <property type="entry name" value="TrwB_TraG_TraD_VirD4"/>
    <property type="match status" value="1"/>
</dbReference>
<evidence type="ECO:0000256" key="5">
    <source>
        <dbReference type="PROSITE-ProRule" id="PRU00289"/>
    </source>
</evidence>
<keyword evidence="2 5" id="KW-0547">Nucleotide-binding</keyword>
<dbReference type="PANTHER" id="PTHR22683">
    <property type="entry name" value="SPORULATION PROTEIN RELATED"/>
    <property type="match status" value="1"/>
</dbReference>
<feature type="transmembrane region" description="Helical" evidence="7">
    <location>
        <begin position="102"/>
        <end position="124"/>
    </location>
</feature>
<dbReference type="PROSITE" id="PS50901">
    <property type="entry name" value="FTSK"/>
    <property type="match status" value="1"/>
</dbReference>
<evidence type="ECO:0000256" key="7">
    <source>
        <dbReference type="SAM" id="Phobius"/>
    </source>
</evidence>
<evidence type="ECO:0000256" key="4">
    <source>
        <dbReference type="ARBA" id="ARBA00023125"/>
    </source>
</evidence>
<dbReference type="InterPro" id="IPR027417">
    <property type="entry name" value="P-loop_NTPase"/>
</dbReference>
<dbReference type="InterPro" id="IPR002543">
    <property type="entry name" value="FtsK_dom"/>
</dbReference>
<reference evidence="9 10" key="1">
    <citation type="journal article" date="2016" name="Nat. Commun.">
        <title>Thousands of microbial genomes shed light on interconnected biogeochemical processes in an aquifer system.</title>
        <authorList>
            <person name="Anantharaman K."/>
            <person name="Brown C.T."/>
            <person name="Hug L.A."/>
            <person name="Sharon I."/>
            <person name="Castelle C.J."/>
            <person name="Probst A.J."/>
            <person name="Thomas B.C."/>
            <person name="Singh A."/>
            <person name="Wilkins M.J."/>
            <person name="Karaoz U."/>
            <person name="Brodie E.L."/>
            <person name="Williams K.H."/>
            <person name="Hubbard S.S."/>
            <person name="Banfield J.F."/>
        </authorList>
    </citation>
    <scope>NUCLEOTIDE SEQUENCE [LARGE SCALE GENOMIC DNA]</scope>
</reference>
<feature type="compositionally biased region" description="Basic and acidic residues" evidence="6">
    <location>
        <begin position="11"/>
        <end position="32"/>
    </location>
</feature>
<dbReference type="InterPro" id="IPR018541">
    <property type="entry name" value="Ftsk_gamma"/>
</dbReference>
<dbReference type="InterPro" id="IPR036390">
    <property type="entry name" value="WH_DNA-bd_sf"/>
</dbReference>
<dbReference type="Pfam" id="PF01580">
    <property type="entry name" value="FtsK_SpoIIIE"/>
    <property type="match status" value="1"/>
</dbReference>
<dbReference type="Gene3D" id="3.30.980.40">
    <property type="match status" value="1"/>
</dbReference>
<dbReference type="Gene3D" id="3.40.50.300">
    <property type="entry name" value="P-loop containing nucleotide triphosphate hydrolases"/>
    <property type="match status" value="1"/>
</dbReference>
<sequence>MARPHNKYKKTVIEKTSSRPESRSRDEREPKLHPDTRKSIWAIVFLALSAVFTLAAFEKAGPAGALLYKGLSQLLGIGYAVLPLTLFFLAAVFFASRTRKVVGMTLIGGGIIILAALGLIDLAIPGEEALSAGGGGWLGVILGSLRYPFGQAAAVIMNAGILLIAILMAANVPLRLPERKPKEAPEKEAEEQMVTGEANEVEPKKAEPAKEEGAELVIAVSKEQPTKAAAGTMKAFSDADYKAPPLDLLGIEGGKPTTGDLRANANIIKRTLESFGIPVDMGEINIGPKVTRYTLKPAEGVKLSRITALSQDLALQLAAHPIRIEAPIPGKSLVGIEVPNKTAALVRLGSLMAYKEFTDGGALGFVLGRDVTGEPMFADIERMPHLLVAGATGSGKSVAIHSLLVSLFYKNSPATLRVIMIDPKRVELSNYEGLPHLVSPVVTENKKAIGVFRWALAEMDRRYDILLRAGNRDVKSYNASHKQSILPYLLIVVDELADLMSTYGREVEGLIVRLAQMARATGIHLVLATQRPSVEVITGLIKANIPARIALQVASQVDSRTILDFGGAEKLLGGGDMLFTSAEMKQPRRIQGAYITESEITKVASYIRNNNTSPEDTPAEDLAKFGDKSVPVAGGPAAAPAGAVFDVYMEGDGGDDDLYAQAVETVAAAKKASASLLQRRLSVGYARAARLLDLMEERGVIGPGDGAKPREVYVDATGAGAEDITD</sequence>
<dbReference type="Proteomes" id="UP000179059">
    <property type="component" value="Unassembled WGS sequence"/>
</dbReference>
<feature type="transmembrane region" description="Helical" evidence="7">
    <location>
        <begin position="77"/>
        <end position="95"/>
    </location>
</feature>
<evidence type="ECO:0000256" key="1">
    <source>
        <dbReference type="ARBA" id="ARBA00006474"/>
    </source>
</evidence>
<dbReference type="SUPFAM" id="SSF46785">
    <property type="entry name" value="Winged helix' DNA-binding domain"/>
    <property type="match status" value="1"/>
</dbReference>
<feature type="transmembrane region" description="Helical" evidence="7">
    <location>
        <begin position="152"/>
        <end position="172"/>
    </location>
</feature>
<dbReference type="GO" id="GO:0003677">
    <property type="term" value="F:DNA binding"/>
    <property type="evidence" value="ECO:0007669"/>
    <property type="project" value="UniProtKB-KW"/>
</dbReference>
<evidence type="ECO:0000313" key="9">
    <source>
        <dbReference type="EMBL" id="OGY98156.1"/>
    </source>
</evidence>
<dbReference type="InterPro" id="IPR003593">
    <property type="entry name" value="AAA+_ATPase"/>
</dbReference>
<dbReference type="InterPro" id="IPR041027">
    <property type="entry name" value="FtsK_alpha"/>
</dbReference>
<dbReference type="AlphaFoldDB" id="A0A1G2CAD1"/>
<feature type="region of interest" description="Disordered" evidence="6">
    <location>
        <begin position="179"/>
        <end position="208"/>
    </location>
</feature>
<evidence type="ECO:0000256" key="6">
    <source>
        <dbReference type="SAM" id="MobiDB-lite"/>
    </source>
</evidence>
<feature type="binding site" evidence="5">
    <location>
        <begin position="390"/>
        <end position="397"/>
    </location>
    <ligand>
        <name>ATP</name>
        <dbReference type="ChEBI" id="CHEBI:30616"/>
    </ligand>
</feature>
<dbReference type="Pfam" id="PF17854">
    <property type="entry name" value="FtsK_alpha"/>
    <property type="match status" value="1"/>
</dbReference>
<evidence type="ECO:0000256" key="2">
    <source>
        <dbReference type="ARBA" id="ARBA00022741"/>
    </source>
</evidence>
<dbReference type="Gene3D" id="1.10.10.10">
    <property type="entry name" value="Winged helix-like DNA-binding domain superfamily/Winged helix DNA-binding domain"/>
    <property type="match status" value="1"/>
</dbReference>
<keyword evidence="7" id="KW-0472">Membrane</keyword>
<comment type="similarity">
    <text evidence="1">Belongs to the FtsK/SpoIIIE/SftA family.</text>
</comment>
<evidence type="ECO:0000259" key="8">
    <source>
        <dbReference type="PROSITE" id="PS50901"/>
    </source>
</evidence>
<dbReference type="SMART" id="SM00843">
    <property type="entry name" value="Ftsk_gamma"/>
    <property type="match status" value="1"/>
</dbReference>
<feature type="domain" description="FtsK" evidence="8">
    <location>
        <begin position="373"/>
        <end position="560"/>
    </location>
</feature>
<proteinExistence type="inferred from homology"/>
<accession>A0A1G2CAD1</accession>
<dbReference type="GO" id="GO:0005524">
    <property type="term" value="F:ATP binding"/>
    <property type="evidence" value="ECO:0007669"/>
    <property type="project" value="UniProtKB-UniRule"/>
</dbReference>
<dbReference type="Pfam" id="PF09397">
    <property type="entry name" value="FtsK_gamma"/>
    <property type="match status" value="1"/>
</dbReference>
<feature type="compositionally biased region" description="Basic residues" evidence="6">
    <location>
        <begin position="1"/>
        <end position="10"/>
    </location>
</feature>
<dbReference type="InterPro" id="IPR036388">
    <property type="entry name" value="WH-like_DNA-bd_sf"/>
</dbReference>
<keyword evidence="7" id="KW-1133">Transmembrane helix</keyword>
<name>A0A1G2CAD1_9BACT</name>
<protein>
    <recommendedName>
        <fullName evidence="8">FtsK domain-containing protein</fullName>
    </recommendedName>
</protein>
<dbReference type="SUPFAM" id="SSF52540">
    <property type="entry name" value="P-loop containing nucleoside triphosphate hydrolases"/>
    <property type="match status" value="1"/>
</dbReference>
<organism evidence="9 10">
    <name type="scientific">Candidatus Liptonbacteria bacterium RIFCSPHIGHO2_01_FULL_57_28</name>
    <dbReference type="NCBI Taxonomy" id="1798647"/>
    <lineage>
        <taxon>Bacteria</taxon>
        <taxon>Candidatus Liptoniibacteriota</taxon>
    </lineage>
</organism>